<dbReference type="EMBL" id="CP003075">
    <property type="protein sequence ID" value="AEQ52834.1"/>
    <property type="molecule type" value="Genomic_DNA"/>
</dbReference>
<dbReference type="RefSeq" id="WP_014131981.1">
    <property type="nucleotide sequence ID" value="NC_016078.1"/>
</dbReference>
<dbReference type="InterPro" id="IPR019533">
    <property type="entry name" value="Peptidase_S26"/>
</dbReference>
<feature type="domain" description="Peptidase S26" evidence="1">
    <location>
        <begin position="3"/>
        <end position="165"/>
    </location>
</feature>
<dbReference type="eggNOG" id="COG4959">
    <property type="taxonomic scope" value="Bacteria"/>
</dbReference>
<dbReference type="SUPFAM" id="SSF51306">
    <property type="entry name" value="LexA/Signal peptidase"/>
    <property type="match status" value="1"/>
</dbReference>
<keyword evidence="2" id="KW-0378">Hydrolase</keyword>
<keyword evidence="2" id="KW-0645">Protease</keyword>
<dbReference type="HOGENOM" id="CLU_104604_0_0_5"/>
<evidence type="ECO:0000313" key="3">
    <source>
        <dbReference type="Proteomes" id="UP000008850"/>
    </source>
</evidence>
<dbReference type="GO" id="GO:0004252">
    <property type="term" value="F:serine-type endopeptidase activity"/>
    <property type="evidence" value="ECO:0007669"/>
    <property type="project" value="InterPro"/>
</dbReference>
<dbReference type="Proteomes" id="UP000008850">
    <property type="component" value="Chromosome"/>
</dbReference>
<evidence type="ECO:0000313" key="2">
    <source>
        <dbReference type="EMBL" id="AEQ52834.1"/>
    </source>
</evidence>
<dbReference type="GO" id="GO:0006465">
    <property type="term" value="P:signal peptide processing"/>
    <property type="evidence" value="ECO:0007669"/>
    <property type="project" value="InterPro"/>
</dbReference>
<dbReference type="KEGG" id="phl:KKY_2828"/>
<dbReference type="Pfam" id="PF10502">
    <property type="entry name" value="Peptidase_S26"/>
    <property type="match status" value="1"/>
</dbReference>
<dbReference type="PATRIC" id="fig|1082931.4.peg.2795"/>
<dbReference type="MEROPS" id="S26.014"/>
<dbReference type="AlphaFoldDB" id="G4RDP8"/>
<dbReference type="Gene3D" id="2.10.109.10">
    <property type="entry name" value="Umud Fragment, subunit A"/>
    <property type="match status" value="1"/>
</dbReference>
<evidence type="ECO:0000259" key="1">
    <source>
        <dbReference type="Pfam" id="PF10502"/>
    </source>
</evidence>
<keyword evidence="3" id="KW-1185">Reference proteome</keyword>
<dbReference type="STRING" id="1082931.KKY_2828"/>
<dbReference type="InterPro" id="IPR036286">
    <property type="entry name" value="LexA/Signal_pep-like_sf"/>
</dbReference>
<reference evidence="2 3" key="1">
    <citation type="journal article" date="2012" name="J. Bacteriol.">
        <title>Complete genome sequence of Pelagibacterium halotolerans B2T.</title>
        <authorList>
            <person name="Huo Y.Y."/>
            <person name="Cheng H."/>
            <person name="Han X.F."/>
            <person name="Jiang X.W."/>
            <person name="Sun C."/>
            <person name="Zhang X.Q."/>
            <person name="Zhu X.F."/>
            <person name="Liu Y.F."/>
            <person name="Li P.F."/>
            <person name="Ni P.X."/>
            <person name="Wu M."/>
        </authorList>
    </citation>
    <scope>NUCLEOTIDE SEQUENCE [LARGE SCALE GENOMIC DNA]</scope>
    <source>
        <strain evidence="3">DSM 22347 / JCM 15775 / CGMCC 1.7692 / B2</strain>
    </source>
</reference>
<name>G4RDP8_PELHB</name>
<organism evidence="2 3">
    <name type="scientific">Pelagibacterium halotolerans (strain DSM 22347 / JCM 15775 / CGMCC 1.7692 / B2)</name>
    <dbReference type="NCBI Taxonomy" id="1082931"/>
    <lineage>
        <taxon>Bacteria</taxon>
        <taxon>Pseudomonadati</taxon>
        <taxon>Pseudomonadota</taxon>
        <taxon>Alphaproteobacteria</taxon>
        <taxon>Hyphomicrobiales</taxon>
        <taxon>Devosiaceae</taxon>
        <taxon>Pelagibacterium</taxon>
    </lineage>
</organism>
<accession>G4RDP8</accession>
<sequence length="181" mass="19581">MTRFGWVITTYLASVAIGASAFVDPPPALIWNASPSVPIGLFTVHAAEHLEIADLVAVTPPDDLAAFLAERGYLPRGVPMLKRVLGLPGQEICRDGPTVTVDGIEMGMALDRDGAGRDLPAWHGCRTVADDEIFLMNWQSADSLDGRYFGPLPVAAIIGRALPLWTDEEGDGRYEWRAPAR</sequence>
<protein>
    <submittedName>
        <fullName evidence="2">Type IV secretory pathway, protease TraF</fullName>
    </submittedName>
</protein>
<proteinExistence type="predicted"/>
<gene>
    <name evidence="2" type="ordered locus">KKY_2828</name>
</gene>